<reference evidence="1 2" key="1">
    <citation type="journal article" date="2019" name="Commun. Biol.">
        <title>The bagworm genome reveals a unique fibroin gene that provides high tensile strength.</title>
        <authorList>
            <person name="Kono N."/>
            <person name="Nakamura H."/>
            <person name="Ohtoshi R."/>
            <person name="Tomita M."/>
            <person name="Numata K."/>
            <person name="Arakawa K."/>
        </authorList>
    </citation>
    <scope>NUCLEOTIDE SEQUENCE [LARGE SCALE GENOMIC DNA]</scope>
</reference>
<evidence type="ECO:0000313" key="2">
    <source>
        <dbReference type="Proteomes" id="UP000299102"/>
    </source>
</evidence>
<organism evidence="1 2">
    <name type="scientific">Eumeta variegata</name>
    <name type="common">Bagworm moth</name>
    <name type="synonym">Eumeta japonica</name>
    <dbReference type="NCBI Taxonomy" id="151549"/>
    <lineage>
        <taxon>Eukaryota</taxon>
        <taxon>Metazoa</taxon>
        <taxon>Ecdysozoa</taxon>
        <taxon>Arthropoda</taxon>
        <taxon>Hexapoda</taxon>
        <taxon>Insecta</taxon>
        <taxon>Pterygota</taxon>
        <taxon>Neoptera</taxon>
        <taxon>Endopterygota</taxon>
        <taxon>Lepidoptera</taxon>
        <taxon>Glossata</taxon>
        <taxon>Ditrysia</taxon>
        <taxon>Tineoidea</taxon>
        <taxon>Psychidae</taxon>
        <taxon>Oiketicinae</taxon>
        <taxon>Eumeta</taxon>
    </lineage>
</organism>
<protein>
    <submittedName>
        <fullName evidence="1">Uncharacterized protein</fullName>
    </submittedName>
</protein>
<dbReference type="AlphaFoldDB" id="A0A4C1SE49"/>
<name>A0A4C1SE49_EUMVA</name>
<dbReference type="Proteomes" id="UP000299102">
    <property type="component" value="Unassembled WGS sequence"/>
</dbReference>
<proteinExistence type="predicted"/>
<evidence type="ECO:0000313" key="1">
    <source>
        <dbReference type="EMBL" id="GBO99380.1"/>
    </source>
</evidence>
<comment type="caution">
    <text evidence="1">The sequence shown here is derived from an EMBL/GenBank/DDBJ whole genome shotgun (WGS) entry which is preliminary data.</text>
</comment>
<accession>A0A4C1SE49</accession>
<gene>
    <name evidence="1" type="ORF">EVAR_100440_1</name>
</gene>
<keyword evidence="2" id="KW-1185">Reference proteome</keyword>
<dbReference type="EMBL" id="BGZK01003268">
    <property type="protein sequence ID" value="GBO99380.1"/>
    <property type="molecule type" value="Genomic_DNA"/>
</dbReference>
<sequence>MRHEPRIKIVTFTDLRQGRQEWHKTGSNVFSPMILRSKTNLALVDLLLTYSSDFQTARLDPCELRTVVPYTGIDRATWSHSRLASSEVPAATAAAQAGRSGFGVQGSGGGFGGAAMASAGCPAAAALLLFTK</sequence>